<dbReference type="STRING" id="1802074.A3J15_01130"/>
<gene>
    <name evidence="7" type="ORF">A3J15_01130</name>
</gene>
<feature type="transmembrane region" description="Helical" evidence="5">
    <location>
        <begin position="125"/>
        <end position="147"/>
    </location>
</feature>
<evidence type="ECO:0000256" key="1">
    <source>
        <dbReference type="ARBA" id="ARBA00004141"/>
    </source>
</evidence>
<dbReference type="AlphaFoldDB" id="A0A1F7JPB9"/>
<evidence type="ECO:0000313" key="7">
    <source>
        <dbReference type="EMBL" id="OGK57475.1"/>
    </source>
</evidence>
<feature type="transmembrane region" description="Helical" evidence="5">
    <location>
        <begin position="371"/>
        <end position="389"/>
    </location>
</feature>
<accession>A0A1F7JPB9</accession>
<dbReference type="EMBL" id="MGAY01000001">
    <property type="protein sequence ID" value="OGK57475.1"/>
    <property type="molecule type" value="Genomic_DNA"/>
</dbReference>
<organism evidence="7 8">
    <name type="scientific">Candidatus Roizmanbacteria bacterium RIFCSPLOWO2_02_FULL_38_10</name>
    <dbReference type="NCBI Taxonomy" id="1802074"/>
    <lineage>
        <taxon>Bacteria</taxon>
        <taxon>Candidatus Roizmaniibacteriota</taxon>
    </lineage>
</organism>
<evidence type="ECO:0000259" key="6">
    <source>
        <dbReference type="Pfam" id="PF04932"/>
    </source>
</evidence>
<keyword evidence="4 5" id="KW-0472">Membrane</keyword>
<dbReference type="Pfam" id="PF04932">
    <property type="entry name" value="Wzy_C"/>
    <property type="match status" value="1"/>
</dbReference>
<evidence type="ECO:0000256" key="2">
    <source>
        <dbReference type="ARBA" id="ARBA00022692"/>
    </source>
</evidence>
<feature type="domain" description="O-antigen ligase-related" evidence="6">
    <location>
        <begin position="225"/>
        <end position="355"/>
    </location>
</feature>
<feature type="transmembrane region" description="Helical" evidence="5">
    <location>
        <begin position="265"/>
        <end position="286"/>
    </location>
</feature>
<feature type="transmembrane region" description="Helical" evidence="5">
    <location>
        <begin position="338"/>
        <end position="359"/>
    </location>
</feature>
<dbReference type="PANTHER" id="PTHR37422">
    <property type="entry name" value="TEICHURONIC ACID BIOSYNTHESIS PROTEIN TUAE"/>
    <property type="match status" value="1"/>
</dbReference>
<evidence type="ECO:0000256" key="5">
    <source>
        <dbReference type="SAM" id="Phobius"/>
    </source>
</evidence>
<reference evidence="7 8" key="1">
    <citation type="journal article" date="2016" name="Nat. Commun.">
        <title>Thousands of microbial genomes shed light on interconnected biogeochemical processes in an aquifer system.</title>
        <authorList>
            <person name="Anantharaman K."/>
            <person name="Brown C.T."/>
            <person name="Hug L.A."/>
            <person name="Sharon I."/>
            <person name="Castelle C.J."/>
            <person name="Probst A.J."/>
            <person name="Thomas B.C."/>
            <person name="Singh A."/>
            <person name="Wilkins M.J."/>
            <person name="Karaoz U."/>
            <person name="Brodie E.L."/>
            <person name="Williams K.H."/>
            <person name="Hubbard S.S."/>
            <person name="Banfield J.F."/>
        </authorList>
    </citation>
    <scope>NUCLEOTIDE SEQUENCE [LARGE SCALE GENOMIC DNA]</scope>
</reference>
<evidence type="ECO:0000313" key="8">
    <source>
        <dbReference type="Proteomes" id="UP000176376"/>
    </source>
</evidence>
<dbReference type="InterPro" id="IPR051533">
    <property type="entry name" value="WaaL-like"/>
</dbReference>
<comment type="subcellular location">
    <subcellularLocation>
        <location evidence="1">Membrane</location>
        <topology evidence="1">Multi-pass membrane protein</topology>
    </subcellularLocation>
</comment>
<protein>
    <recommendedName>
        <fullName evidence="6">O-antigen ligase-related domain-containing protein</fullName>
    </recommendedName>
</protein>
<evidence type="ECO:0000256" key="3">
    <source>
        <dbReference type="ARBA" id="ARBA00022989"/>
    </source>
</evidence>
<sequence>MVKLSLLFSKKIKQLMICLLLILLPTQFGKHFFFDGSYVNGLKIDYLSIILYTTDLLALIILILFTPLLHQAIKKNQRRTLIFASCLIINILIAKQPIIALYQSVKLIEFIMLVIIFKSIEIKPYVWFSFFFINGLFELILSTLQLINRGSVQGIFYFFGERYLTLSTIGIAKFFIQGREYLRPYGTFSHPNSMAGFYILVYFFLLLLPISDKTEIKIKVIRGLTLSICSLLIIISFSKIVLLTFIVLNILYFLLSRKISCKACFISRLITMSVLSVLVFSASINAESINNRVLLFDHSLTILKNQPLFGVGLGNYLYFEAQLPSSNSLFIPQPVHNIFLLVMTELGLVISVIFIYLLLPYLTKIIKEKKYFLCLVAVFITGMFDHYWLTLQQNFLLLAVIIGSISAGKQKLKLF</sequence>
<feature type="transmembrane region" description="Helical" evidence="5">
    <location>
        <begin position="81"/>
        <end position="105"/>
    </location>
</feature>
<evidence type="ECO:0000256" key="4">
    <source>
        <dbReference type="ARBA" id="ARBA00023136"/>
    </source>
</evidence>
<proteinExistence type="predicted"/>
<comment type="caution">
    <text evidence="7">The sequence shown here is derived from an EMBL/GenBank/DDBJ whole genome shotgun (WGS) entry which is preliminary data.</text>
</comment>
<feature type="transmembrane region" description="Helical" evidence="5">
    <location>
        <begin position="49"/>
        <end position="69"/>
    </location>
</feature>
<keyword evidence="2 5" id="KW-0812">Transmembrane</keyword>
<feature type="transmembrane region" description="Helical" evidence="5">
    <location>
        <begin position="223"/>
        <end position="253"/>
    </location>
</feature>
<feature type="transmembrane region" description="Helical" evidence="5">
    <location>
        <begin position="154"/>
        <end position="175"/>
    </location>
</feature>
<dbReference type="InterPro" id="IPR007016">
    <property type="entry name" value="O-antigen_ligase-rel_domated"/>
</dbReference>
<keyword evidence="3 5" id="KW-1133">Transmembrane helix</keyword>
<dbReference type="PANTHER" id="PTHR37422:SF17">
    <property type="entry name" value="O-ANTIGEN LIGASE"/>
    <property type="match status" value="1"/>
</dbReference>
<feature type="transmembrane region" description="Helical" evidence="5">
    <location>
        <begin position="195"/>
        <end position="211"/>
    </location>
</feature>
<dbReference type="Proteomes" id="UP000176376">
    <property type="component" value="Unassembled WGS sequence"/>
</dbReference>
<name>A0A1F7JPB9_9BACT</name>
<dbReference type="GO" id="GO:0016020">
    <property type="term" value="C:membrane"/>
    <property type="evidence" value="ECO:0007669"/>
    <property type="project" value="UniProtKB-SubCell"/>
</dbReference>